<dbReference type="InterPro" id="IPR006574">
    <property type="entry name" value="PRY"/>
</dbReference>
<reference evidence="3 4" key="1">
    <citation type="submission" date="2020-03" db="EMBL/GenBank/DDBJ databases">
        <title>Dissostichus mawsoni Genome sequencing and assembly.</title>
        <authorList>
            <person name="Park H."/>
        </authorList>
    </citation>
    <scope>NUCLEOTIDE SEQUENCE [LARGE SCALE GENOMIC DNA]</scope>
    <source>
        <strain evidence="3">DM0001</strain>
        <tissue evidence="3">Muscle</tissue>
    </source>
</reference>
<proteinExistence type="predicted"/>
<dbReference type="Proteomes" id="UP000518266">
    <property type="component" value="Unassembled WGS sequence"/>
</dbReference>
<feature type="domain" description="SPRY-associated" evidence="2">
    <location>
        <begin position="108"/>
        <end position="152"/>
    </location>
</feature>
<accession>A0A7J5XYV9</accession>
<dbReference type="EMBL" id="JAAKFY010000019">
    <property type="protein sequence ID" value="KAF3842071.1"/>
    <property type="molecule type" value="Genomic_DNA"/>
</dbReference>
<dbReference type="InterPro" id="IPR043136">
    <property type="entry name" value="B30.2/SPRY_sf"/>
</dbReference>
<dbReference type="SUPFAM" id="SSF49899">
    <property type="entry name" value="Concanavalin A-like lectins/glucanases"/>
    <property type="match status" value="1"/>
</dbReference>
<dbReference type="AlphaFoldDB" id="A0A7J5XYV9"/>
<evidence type="ECO:0000313" key="3">
    <source>
        <dbReference type="EMBL" id="KAF3842071.1"/>
    </source>
</evidence>
<dbReference type="InterPro" id="IPR013320">
    <property type="entry name" value="ConA-like_dom_sf"/>
</dbReference>
<evidence type="ECO:0000313" key="4">
    <source>
        <dbReference type="Proteomes" id="UP000518266"/>
    </source>
</evidence>
<protein>
    <recommendedName>
        <fullName evidence="2">SPRY-associated domain-containing protein</fullName>
    </recommendedName>
</protein>
<comment type="caution">
    <text evidence="3">The sequence shown here is derived from an EMBL/GenBank/DDBJ whole genome shotgun (WGS) entry which is preliminary data.</text>
</comment>
<name>A0A7J5XYV9_DISMA</name>
<evidence type="ECO:0000259" key="2">
    <source>
        <dbReference type="SMART" id="SM00589"/>
    </source>
</evidence>
<dbReference type="SMART" id="SM00589">
    <property type="entry name" value="PRY"/>
    <property type="match status" value="1"/>
</dbReference>
<feature type="region of interest" description="Disordered" evidence="1">
    <location>
        <begin position="126"/>
        <end position="152"/>
    </location>
</feature>
<dbReference type="Gene3D" id="2.60.120.920">
    <property type="match status" value="1"/>
</dbReference>
<dbReference type="Pfam" id="PF13765">
    <property type="entry name" value="PRY"/>
    <property type="match status" value="1"/>
</dbReference>
<keyword evidence="4" id="KW-1185">Reference proteome</keyword>
<dbReference type="Pfam" id="PF25600">
    <property type="entry name" value="TRIM_CC"/>
    <property type="match status" value="1"/>
</dbReference>
<gene>
    <name evidence="3" type="ORF">F7725_024022</name>
</gene>
<sequence length="152" mass="17510">MHKSQTRIDQRVKKWQDLRQAVESVKHSAQTAMEENERIFSELLLSIKRKYNESWQSLSGPSGYEDLNNICAAPNYSFDATKRAIAALTLQVEEVSKTEMRKISGADSCQLSLEVNSVHRNLHLSEGNRSATMKSEPKNYPDHPDRFEQWQQ</sequence>
<feature type="compositionally biased region" description="Basic and acidic residues" evidence="1">
    <location>
        <begin position="135"/>
        <end position="152"/>
    </location>
</feature>
<feature type="non-terminal residue" evidence="3">
    <location>
        <position position="1"/>
    </location>
</feature>
<dbReference type="InterPro" id="IPR058030">
    <property type="entry name" value="TRIM8/14/16/25/29/45/65_CC"/>
</dbReference>
<dbReference type="OrthoDB" id="9442597at2759"/>
<organism evidence="3 4">
    <name type="scientific">Dissostichus mawsoni</name>
    <name type="common">Antarctic cod</name>
    <dbReference type="NCBI Taxonomy" id="36200"/>
    <lineage>
        <taxon>Eukaryota</taxon>
        <taxon>Metazoa</taxon>
        <taxon>Chordata</taxon>
        <taxon>Craniata</taxon>
        <taxon>Vertebrata</taxon>
        <taxon>Euteleostomi</taxon>
        <taxon>Actinopterygii</taxon>
        <taxon>Neopterygii</taxon>
        <taxon>Teleostei</taxon>
        <taxon>Neoteleostei</taxon>
        <taxon>Acanthomorphata</taxon>
        <taxon>Eupercaria</taxon>
        <taxon>Perciformes</taxon>
        <taxon>Notothenioidei</taxon>
        <taxon>Nototheniidae</taxon>
        <taxon>Dissostichus</taxon>
    </lineage>
</organism>
<evidence type="ECO:0000256" key="1">
    <source>
        <dbReference type="SAM" id="MobiDB-lite"/>
    </source>
</evidence>